<dbReference type="PANTHER" id="PTHR30061:SF50">
    <property type="entry name" value="MALTOSE_MALTODEXTRIN-BINDING PERIPLASMIC PROTEIN"/>
    <property type="match status" value="1"/>
</dbReference>
<proteinExistence type="inferred from homology"/>
<dbReference type="EMBL" id="JAAKZZ010000247">
    <property type="protein sequence ID" value="NGO70936.1"/>
    <property type="molecule type" value="Genomic_DNA"/>
</dbReference>
<dbReference type="GO" id="GO:0042956">
    <property type="term" value="P:maltodextrin transmembrane transport"/>
    <property type="evidence" value="ECO:0007669"/>
    <property type="project" value="TreeGrafter"/>
</dbReference>
<evidence type="ECO:0000313" key="6">
    <source>
        <dbReference type="Proteomes" id="UP000477722"/>
    </source>
</evidence>
<dbReference type="GO" id="GO:0015768">
    <property type="term" value="P:maltose transport"/>
    <property type="evidence" value="ECO:0007669"/>
    <property type="project" value="TreeGrafter"/>
</dbReference>
<evidence type="ECO:0000256" key="2">
    <source>
        <dbReference type="ARBA" id="ARBA00022448"/>
    </source>
</evidence>
<keyword evidence="6" id="KW-1185">Reference proteome</keyword>
<comment type="similarity">
    <text evidence="1">Belongs to the bacterial solute-binding protein 1 family.</text>
</comment>
<dbReference type="Gene3D" id="3.40.190.10">
    <property type="entry name" value="Periplasmic binding protein-like II"/>
    <property type="match status" value="2"/>
</dbReference>
<dbReference type="GO" id="GO:1901982">
    <property type="term" value="F:maltose binding"/>
    <property type="evidence" value="ECO:0007669"/>
    <property type="project" value="TreeGrafter"/>
</dbReference>
<dbReference type="InterPro" id="IPR006059">
    <property type="entry name" value="SBP"/>
</dbReference>
<dbReference type="AlphaFoldDB" id="A0A6G4X068"/>
<comment type="caution">
    <text evidence="5">The sequence shown here is derived from an EMBL/GenBank/DDBJ whole genome shotgun (WGS) entry which is preliminary data.</text>
</comment>
<dbReference type="RefSeq" id="WP_165300593.1">
    <property type="nucleotide sequence ID" value="NZ_JAAKZZ010000247.1"/>
</dbReference>
<sequence>MAGLAAAGCAPSSSDNNGAKEDKKSGKLRVWLFREVGNKPKEKVVDGVVDRFEKQHDGVTVDVQYIPVDSRAEKIKGAFNDPGSAPDVIEFGNTDTAGYVSDGGLADISAEFEKWGAAKDVDDTARKSVTVNGKIYGVPLLVGVRALYYRTDVFKELGLKPPRTLGEVARTAKKIRSEKPELYGLAVGGAYTYGAMPFLWANGGELARSKDGSKGGTFASALDTAASRKGTAAYTDLFGGDNCPAAKCAKMSGNDTVEAFAGGKAGMAIGGDFNLKAVQEGAVKGKYGVVPLPGVRQGEVAPAFAGGNNLGVLRSSKHRSLSVDLLKELAGKESQKKFFEGMGFLPTFGDTRKEAAAEEPAVAPFVKTLDAGTKFVPASPAWGEIDASLILPTMFQEIVSGKKSVKDASRDAARKMDEVFGK</sequence>
<feature type="region of interest" description="Disordered" evidence="4">
    <location>
        <begin position="1"/>
        <end position="23"/>
    </location>
</feature>
<gene>
    <name evidence="5" type="ORF">G5C65_21765</name>
</gene>
<reference evidence="5 6" key="1">
    <citation type="submission" date="2020-02" db="EMBL/GenBank/DDBJ databases">
        <title>Whole-genome analyses of novel actinobacteria.</title>
        <authorList>
            <person name="Sahin N."/>
            <person name="Tatar D."/>
        </authorList>
    </citation>
    <scope>NUCLEOTIDE SEQUENCE [LARGE SCALE GENOMIC DNA]</scope>
    <source>
        <strain evidence="5 6">SB3404</strain>
    </source>
</reference>
<keyword evidence="2" id="KW-0813">Transport</keyword>
<dbReference type="SUPFAM" id="SSF53850">
    <property type="entry name" value="Periplasmic binding protein-like II"/>
    <property type="match status" value="1"/>
</dbReference>
<evidence type="ECO:0000256" key="4">
    <source>
        <dbReference type="SAM" id="MobiDB-lite"/>
    </source>
</evidence>
<organism evidence="5 6">
    <name type="scientific">Streptomyces boncukensis</name>
    <dbReference type="NCBI Taxonomy" id="2711219"/>
    <lineage>
        <taxon>Bacteria</taxon>
        <taxon>Bacillati</taxon>
        <taxon>Actinomycetota</taxon>
        <taxon>Actinomycetes</taxon>
        <taxon>Kitasatosporales</taxon>
        <taxon>Streptomycetaceae</taxon>
        <taxon>Streptomyces</taxon>
    </lineage>
</organism>
<evidence type="ECO:0000256" key="3">
    <source>
        <dbReference type="ARBA" id="ARBA00022729"/>
    </source>
</evidence>
<keyword evidence="3" id="KW-0732">Signal</keyword>
<dbReference type="PANTHER" id="PTHR30061">
    <property type="entry name" value="MALTOSE-BINDING PERIPLASMIC PROTEIN"/>
    <property type="match status" value="1"/>
</dbReference>
<dbReference type="Proteomes" id="UP000477722">
    <property type="component" value="Unassembled WGS sequence"/>
</dbReference>
<evidence type="ECO:0000256" key="1">
    <source>
        <dbReference type="ARBA" id="ARBA00008520"/>
    </source>
</evidence>
<accession>A0A6G4X068</accession>
<evidence type="ECO:0000313" key="5">
    <source>
        <dbReference type="EMBL" id="NGO70936.1"/>
    </source>
</evidence>
<dbReference type="Pfam" id="PF01547">
    <property type="entry name" value="SBP_bac_1"/>
    <property type="match status" value="1"/>
</dbReference>
<dbReference type="GO" id="GO:0055052">
    <property type="term" value="C:ATP-binding cassette (ABC) transporter complex, substrate-binding subunit-containing"/>
    <property type="evidence" value="ECO:0007669"/>
    <property type="project" value="TreeGrafter"/>
</dbReference>
<protein>
    <submittedName>
        <fullName evidence="5">Extracellular solute-binding protein</fullName>
    </submittedName>
</protein>
<name>A0A6G4X068_9ACTN</name>